<dbReference type="InterPro" id="IPR000612">
    <property type="entry name" value="PMP3"/>
</dbReference>
<keyword evidence="8" id="KW-1185">Reference proteome</keyword>
<proteinExistence type="inferred from homology"/>
<organism evidence="7 8">
    <name type="scientific">Aureobasidium subglaciale (strain EXF-2481)</name>
    <name type="common">Aureobasidium pullulans var. subglaciale</name>
    <dbReference type="NCBI Taxonomy" id="1043005"/>
    <lineage>
        <taxon>Eukaryota</taxon>
        <taxon>Fungi</taxon>
        <taxon>Dikarya</taxon>
        <taxon>Ascomycota</taxon>
        <taxon>Pezizomycotina</taxon>
        <taxon>Dothideomycetes</taxon>
        <taxon>Dothideomycetidae</taxon>
        <taxon>Dothideales</taxon>
        <taxon>Saccotheciaceae</taxon>
        <taxon>Aureobasidium</taxon>
    </lineage>
</organism>
<dbReference type="GeneID" id="25366579"/>
<dbReference type="EMBL" id="KL584760">
    <property type="protein sequence ID" value="KEQ95071.1"/>
    <property type="molecule type" value="Genomic_DNA"/>
</dbReference>
<accession>A0A074Z8A3</accession>
<evidence type="ECO:0000256" key="2">
    <source>
        <dbReference type="ARBA" id="ARBA00009530"/>
    </source>
</evidence>
<keyword evidence="4 6" id="KW-1133">Transmembrane helix</keyword>
<dbReference type="RefSeq" id="XP_013343528.1">
    <property type="nucleotide sequence ID" value="XM_013488074.1"/>
</dbReference>
<evidence type="ECO:0000256" key="5">
    <source>
        <dbReference type="ARBA" id="ARBA00023136"/>
    </source>
</evidence>
<evidence type="ECO:0000256" key="1">
    <source>
        <dbReference type="ARBA" id="ARBA00004370"/>
    </source>
</evidence>
<dbReference type="InParanoid" id="A0A074Z8A3"/>
<dbReference type="AlphaFoldDB" id="A0A074Z8A3"/>
<dbReference type="Proteomes" id="UP000030641">
    <property type="component" value="Unassembled WGS sequence"/>
</dbReference>
<name>A0A074Z8A3_AURSE</name>
<dbReference type="GO" id="GO:0016020">
    <property type="term" value="C:membrane"/>
    <property type="evidence" value="ECO:0007669"/>
    <property type="project" value="UniProtKB-SubCell"/>
</dbReference>
<evidence type="ECO:0000256" key="3">
    <source>
        <dbReference type="ARBA" id="ARBA00022692"/>
    </source>
</evidence>
<keyword evidence="5 6" id="KW-0472">Membrane</keyword>
<evidence type="ECO:0000256" key="4">
    <source>
        <dbReference type="ARBA" id="ARBA00022989"/>
    </source>
</evidence>
<evidence type="ECO:0000313" key="7">
    <source>
        <dbReference type="EMBL" id="KEQ95071.1"/>
    </source>
</evidence>
<evidence type="ECO:0000313" key="8">
    <source>
        <dbReference type="Proteomes" id="UP000030641"/>
    </source>
</evidence>
<protein>
    <submittedName>
        <fullName evidence="7">Uncharacterized protein</fullName>
    </submittedName>
</protein>
<dbReference type="HOGENOM" id="CLU_3019755_0_0_1"/>
<reference evidence="7 8" key="1">
    <citation type="journal article" date="2014" name="BMC Genomics">
        <title>Genome sequencing of four Aureobasidium pullulans varieties: biotechnological potential, stress tolerance, and description of new species.</title>
        <authorList>
            <person name="Gostin Ar C."/>
            <person name="Ohm R.A."/>
            <person name="Kogej T."/>
            <person name="Sonjak S."/>
            <person name="Turk M."/>
            <person name="Zajc J."/>
            <person name="Zalar P."/>
            <person name="Grube M."/>
            <person name="Sun H."/>
            <person name="Han J."/>
            <person name="Sharma A."/>
            <person name="Chiniquy J."/>
            <person name="Ngan C.Y."/>
            <person name="Lipzen A."/>
            <person name="Barry K."/>
            <person name="Grigoriev I.V."/>
            <person name="Gunde-Cimerman N."/>
        </authorList>
    </citation>
    <scope>NUCLEOTIDE SEQUENCE [LARGE SCALE GENOMIC DNA]</scope>
    <source>
        <strain evidence="7 8">EXF-2481</strain>
    </source>
</reference>
<comment type="similarity">
    <text evidence="2">Belongs to the UPF0057 (PMP3) family.</text>
</comment>
<gene>
    <name evidence="7" type="ORF">AUEXF2481DRAFT_40335</name>
</gene>
<comment type="subcellular location">
    <subcellularLocation>
        <location evidence="1">Membrane</location>
    </subcellularLocation>
</comment>
<evidence type="ECO:0000256" key="6">
    <source>
        <dbReference type="SAM" id="Phobius"/>
    </source>
</evidence>
<keyword evidence="3 6" id="KW-0812">Transmembrane</keyword>
<feature type="transmembrane region" description="Helical" evidence="6">
    <location>
        <begin position="12"/>
        <end position="28"/>
    </location>
</feature>
<feature type="transmembrane region" description="Helical" evidence="6">
    <location>
        <begin position="35"/>
        <end position="55"/>
    </location>
</feature>
<dbReference type="OrthoDB" id="3942059at2759"/>
<sequence>MPDRELPSDTLLIIMICLAWPPGAVYLMKGCGSEVAICVALSMLLSVSLILPLPIV</sequence>
<dbReference type="Pfam" id="PF01679">
    <property type="entry name" value="Pmp3"/>
    <property type="match status" value="1"/>
</dbReference>
<feature type="non-terminal residue" evidence="7">
    <location>
        <position position="56"/>
    </location>
</feature>